<evidence type="ECO:0008006" key="3">
    <source>
        <dbReference type="Google" id="ProtNLM"/>
    </source>
</evidence>
<dbReference type="PIRSF" id="PIRSF031796">
    <property type="entry name" value="UPC031796"/>
    <property type="match status" value="1"/>
</dbReference>
<proteinExistence type="predicted"/>
<dbReference type="OrthoDB" id="5194526at2"/>
<sequence>MTDAVALAAAMLDARLLDGRQSETARAIQRGVGRLLVGLGFSVVYELPLASGRRADVAALSMAGEIWIVEIKSSVEDLRADRKWPDYRLHADRLFFATHAGVPAEIFPADAGLILADGFGAAILREAPEHRLPPATRKATTLRFAHTAARRVHALMDPGVGEPGPW</sequence>
<comment type="caution">
    <text evidence="1">The sequence shown here is derived from an EMBL/GenBank/DDBJ whole genome shotgun (WGS) entry which is preliminary data.</text>
</comment>
<dbReference type="InterPro" id="IPR009394">
    <property type="entry name" value="MmcB-like"/>
</dbReference>
<accession>A0A4R6R7S3</accession>
<evidence type="ECO:0000313" key="2">
    <source>
        <dbReference type="Proteomes" id="UP000294547"/>
    </source>
</evidence>
<dbReference type="AlphaFoldDB" id="A0A4R6R7S3"/>
<gene>
    <name evidence="1" type="ORF">EDD54_4220</name>
</gene>
<organism evidence="1 2">
    <name type="scientific">Oharaeibacter diazotrophicus</name>
    <dbReference type="NCBI Taxonomy" id="1920512"/>
    <lineage>
        <taxon>Bacteria</taxon>
        <taxon>Pseudomonadati</taxon>
        <taxon>Pseudomonadota</taxon>
        <taxon>Alphaproteobacteria</taxon>
        <taxon>Hyphomicrobiales</taxon>
        <taxon>Pleomorphomonadaceae</taxon>
        <taxon>Oharaeibacter</taxon>
    </lineage>
</organism>
<protein>
    <recommendedName>
        <fullName evidence="3">DNA repair protein MmcB-related protein</fullName>
    </recommendedName>
</protein>
<keyword evidence="2" id="KW-1185">Reference proteome</keyword>
<evidence type="ECO:0000313" key="1">
    <source>
        <dbReference type="EMBL" id="TDP81959.1"/>
    </source>
</evidence>
<dbReference type="RefSeq" id="WP_126540541.1">
    <property type="nucleotide sequence ID" value="NZ_BSPM01000002.1"/>
</dbReference>
<dbReference type="Pfam" id="PF06319">
    <property type="entry name" value="MmcB-like"/>
    <property type="match status" value="1"/>
</dbReference>
<dbReference type="Proteomes" id="UP000294547">
    <property type="component" value="Unassembled WGS sequence"/>
</dbReference>
<dbReference type="EMBL" id="SNXY01000011">
    <property type="protein sequence ID" value="TDP81959.1"/>
    <property type="molecule type" value="Genomic_DNA"/>
</dbReference>
<name>A0A4R6R7S3_9HYPH</name>
<reference evidence="1 2" key="1">
    <citation type="submission" date="2019-03" db="EMBL/GenBank/DDBJ databases">
        <title>Genomic Encyclopedia of Type Strains, Phase IV (KMG-IV): sequencing the most valuable type-strain genomes for metagenomic binning, comparative biology and taxonomic classification.</title>
        <authorList>
            <person name="Goeker M."/>
        </authorList>
    </citation>
    <scope>NUCLEOTIDE SEQUENCE [LARGE SCALE GENOMIC DNA]</scope>
    <source>
        <strain evidence="1 2">DSM 102969</strain>
    </source>
</reference>